<protein>
    <submittedName>
        <fullName evidence="4">D-TA family PLP-dependent enzyme</fullName>
    </submittedName>
</protein>
<dbReference type="Gene3D" id="3.20.20.10">
    <property type="entry name" value="Alanine racemase"/>
    <property type="match status" value="1"/>
</dbReference>
<dbReference type="RefSeq" id="WP_342627903.1">
    <property type="nucleotide sequence ID" value="NZ_CP152276.1"/>
</dbReference>
<accession>A0ABZ3D3N2</accession>
<proteinExistence type="inferred from homology"/>
<dbReference type="EMBL" id="CP152276">
    <property type="protein sequence ID" value="XAE42101.1"/>
    <property type="molecule type" value="Genomic_DNA"/>
</dbReference>
<dbReference type="Proteomes" id="UP001449795">
    <property type="component" value="Chromosome"/>
</dbReference>
<dbReference type="InterPro" id="IPR026956">
    <property type="entry name" value="D-ser_dehydrat-like_dom"/>
</dbReference>
<dbReference type="SMART" id="SM01119">
    <property type="entry name" value="D-ser_dehydrat"/>
    <property type="match status" value="1"/>
</dbReference>
<dbReference type="PANTHER" id="PTHR28004">
    <property type="entry name" value="ZGC:162816-RELATED"/>
    <property type="match status" value="1"/>
</dbReference>
<organism evidence="4 5">
    <name type="scientific">Nguyenibacter vanlangensis</name>
    <dbReference type="NCBI Taxonomy" id="1216886"/>
    <lineage>
        <taxon>Bacteria</taxon>
        <taxon>Pseudomonadati</taxon>
        <taxon>Pseudomonadota</taxon>
        <taxon>Alphaproteobacteria</taxon>
        <taxon>Acetobacterales</taxon>
        <taxon>Acetobacteraceae</taxon>
        <taxon>Nguyenibacter</taxon>
    </lineage>
</organism>
<dbReference type="Pfam" id="PF01168">
    <property type="entry name" value="Ala_racemase_N"/>
    <property type="match status" value="1"/>
</dbReference>
<evidence type="ECO:0000256" key="2">
    <source>
        <dbReference type="ARBA" id="ARBA00023239"/>
    </source>
</evidence>
<comment type="similarity">
    <text evidence="1">Belongs to the DSD1 family.</text>
</comment>
<keyword evidence="2" id="KW-0456">Lyase</keyword>
<gene>
    <name evidence="4" type="ORF">AAC691_17795</name>
</gene>
<evidence type="ECO:0000313" key="4">
    <source>
        <dbReference type="EMBL" id="XAE42101.1"/>
    </source>
</evidence>
<dbReference type="CDD" id="cd06820">
    <property type="entry name" value="PLPDE_III_LS_D-TA_like"/>
    <property type="match status" value="1"/>
</dbReference>
<name>A0ABZ3D3N2_9PROT</name>
<dbReference type="Gene3D" id="2.40.37.20">
    <property type="entry name" value="D-serine dehydratase-like domain"/>
    <property type="match status" value="1"/>
</dbReference>
<sequence>MPFATLPTPCVLIDIDRVTANIRRAQDYANSHGFALRPHVKTHKIPTFAHMQVAAGARGITCQKLGEAEIMADAGLDDILVSYNIIGFDKLARLAALARRVKLTVAADSAHTIAGYLRTARAANVQFDILIECDTGGGRCGVQTPDEAVALAQMLDGGTGARFGGVMTYPAAGKTALAAEWLAVASARFDAVGIPLPVVSAGGTPDLWRAHTLPGLTEYRPGTYIYMDRSQVAAGAARLDECALTVLSTIVSKPTPNRAIIDAGTKTLTSDLLGMDGFGHVLSCPDATLTGLSEEHGILRGGGLPRIGDRVRIVPNHACVVSNLFDKVYVVSGDRVVDAVTVAARGCVT</sequence>
<dbReference type="InterPro" id="IPR042208">
    <property type="entry name" value="D-ser_dehydrat-like_sf"/>
</dbReference>
<dbReference type="PANTHER" id="PTHR28004:SF2">
    <property type="entry name" value="D-SERINE DEHYDRATASE"/>
    <property type="match status" value="1"/>
</dbReference>
<reference evidence="4 5" key="1">
    <citation type="submission" date="2024-04" db="EMBL/GenBank/DDBJ databases">
        <title>Complete genome sequence of Nguyenibacter vanlangesis HBCM-1154, a strain capable of nitrogen fixation, IAA production, and phosphorus solubilization isolated from sugarcane soil.</title>
        <authorList>
            <person name="MY HANH P."/>
        </authorList>
    </citation>
    <scope>NUCLEOTIDE SEQUENCE [LARGE SCALE GENOMIC DNA]</scope>
    <source>
        <strain evidence="4 5">HBCM 1154</strain>
    </source>
</reference>
<feature type="domain" description="D-serine dehydratase-like" evidence="3">
    <location>
        <begin position="243"/>
        <end position="332"/>
    </location>
</feature>
<dbReference type="InterPro" id="IPR029066">
    <property type="entry name" value="PLP-binding_barrel"/>
</dbReference>
<evidence type="ECO:0000256" key="1">
    <source>
        <dbReference type="ARBA" id="ARBA00005323"/>
    </source>
</evidence>
<dbReference type="SUPFAM" id="SSF51419">
    <property type="entry name" value="PLP-binding barrel"/>
    <property type="match status" value="1"/>
</dbReference>
<evidence type="ECO:0000313" key="5">
    <source>
        <dbReference type="Proteomes" id="UP001449795"/>
    </source>
</evidence>
<dbReference type="Pfam" id="PF14031">
    <property type="entry name" value="D-ser_dehydrat"/>
    <property type="match status" value="1"/>
</dbReference>
<dbReference type="InterPro" id="IPR001608">
    <property type="entry name" value="Ala_racemase_N"/>
</dbReference>
<evidence type="ECO:0000259" key="3">
    <source>
        <dbReference type="SMART" id="SM01119"/>
    </source>
</evidence>
<keyword evidence="5" id="KW-1185">Reference proteome</keyword>
<dbReference type="InterPro" id="IPR051466">
    <property type="entry name" value="D-amino_acid_metab_enzyme"/>
</dbReference>